<dbReference type="Proteomes" id="UP000320762">
    <property type="component" value="Unassembled WGS sequence"/>
</dbReference>
<reference evidence="3 4" key="1">
    <citation type="journal article" date="2019" name="New Phytol.">
        <title>Comparative genomics reveals unique wood-decay strategies and fruiting body development in the Schizophyllaceae.</title>
        <authorList>
            <person name="Almasi E."/>
            <person name="Sahu N."/>
            <person name="Krizsan K."/>
            <person name="Balint B."/>
            <person name="Kovacs G.M."/>
            <person name="Kiss B."/>
            <person name="Cseklye J."/>
            <person name="Drula E."/>
            <person name="Henrissat B."/>
            <person name="Nagy I."/>
            <person name="Chovatia M."/>
            <person name="Adam C."/>
            <person name="LaButti K."/>
            <person name="Lipzen A."/>
            <person name="Riley R."/>
            <person name="Grigoriev I.V."/>
            <person name="Nagy L.G."/>
        </authorList>
    </citation>
    <scope>NUCLEOTIDE SEQUENCE [LARGE SCALE GENOMIC DNA]</scope>
    <source>
        <strain evidence="3 4">NL-1724</strain>
    </source>
</reference>
<evidence type="ECO:0000259" key="2">
    <source>
        <dbReference type="PROSITE" id="PS50142"/>
    </source>
</evidence>
<dbReference type="OrthoDB" id="2392202at2759"/>
<dbReference type="AlphaFoldDB" id="A0A550C2F2"/>
<dbReference type="PROSITE" id="PS50142">
    <property type="entry name" value="RNASE_3_2"/>
    <property type="match status" value="1"/>
</dbReference>
<evidence type="ECO:0000313" key="4">
    <source>
        <dbReference type="Proteomes" id="UP000320762"/>
    </source>
</evidence>
<feature type="compositionally biased region" description="Basic and acidic residues" evidence="1">
    <location>
        <begin position="298"/>
        <end position="313"/>
    </location>
</feature>
<proteinExistence type="predicted"/>
<dbReference type="CDD" id="cd00593">
    <property type="entry name" value="RIBOc"/>
    <property type="match status" value="1"/>
</dbReference>
<dbReference type="STRING" id="97359.A0A550C2F2"/>
<feature type="region of interest" description="Disordered" evidence="1">
    <location>
        <begin position="277"/>
        <end position="343"/>
    </location>
</feature>
<dbReference type="Pfam" id="PF00636">
    <property type="entry name" value="Ribonuclease_3"/>
    <property type="match status" value="1"/>
</dbReference>
<dbReference type="InterPro" id="IPR036389">
    <property type="entry name" value="RNase_III_sf"/>
</dbReference>
<gene>
    <name evidence="3" type="ORF">BD626DRAFT_573015</name>
</gene>
<feature type="compositionally biased region" description="Polar residues" evidence="1">
    <location>
        <begin position="314"/>
        <end position="328"/>
    </location>
</feature>
<sequence length="470" mass="52121">MPARRPSLPHRRRDRKRSTRKDLESSRKELFGTISKLSEHVSQLLNERLASLSEECSEDATPNHELPPLPTLQSDDIHHRVFTNKMRLGGMQKPRQPAHTNALYQALGDAIVGILAWEFLGEYLPDTNFSSLHTLKGDLVSNRFLGSLAVQYKLHRALTLDPAYQLADGLEGHKLHADLFEAYIGGLYYDQGLATVRDWLRPIFKTEMEHIFAIRSKDDPFFAQASKRVRYTGDTGRRRSLAERIASLSEKMGTHPWQQSLSELEETVNAKEHGQDLVQAPWPHPKQSRSGAQTGRLESVEVEKGEPQNEKSGSEASLPMETTTSTRPLSARTAPAFQKSQADIRPSFDYGALTAPETIPAPAVSTMDPRAFNNRIAISDMDMPNETLASKPAVPPISATSDNGHGYSVEEYASNVLEELGILNKPQSLSDDRCVLLLIDRKPRAVGQGSTMHTAKADAAVSQACRSPES</sequence>
<dbReference type="GO" id="GO:0004525">
    <property type="term" value="F:ribonuclease III activity"/>
    <property type="evidence" value="ECO:0007669"/>
    <property type="project" value="InterPro"/>
</dbReference>
<dbReference type="SMART" id="SM00535">
    <property type="entry name" value="RIBOc"/>
    <property type="match status" value="1"/>
</dbReference>
<keyword evidence="4" id="KW-1185">Reference proteome</keyword>
<accession>A0A550C2F2</accession>
<feature type="region of interest" description="Disordered" evidence="1">
    <location>
        <begin position="54"/>
        <end position="73"/>
    </location>
</feature>
<dbReference type="SUPFAM" id="SSF69065">
    <property type="entry name" value="RNase III domain-like"/>
    <property type="match status" value="1"/>
</dbReference>
<feature type="compositionally biased region" description="Basic residues" evidence="1">
    <location>
        <begin position="7"/>
        <end position="19"/>
    </location>
</feature>
<dbReference type="GO" id="GO:0006396">
    <property type="term" value="P:RNA processing"/>
    <property type="evidence" value="ECO:0007669"/>
    <property type="project" value="InterPro"/>
</dbReference>
<feature type="domain" description="RNase III" evidence="2">
    <location>
        <begin position="104"/>
        <end position="192"/>
    </location>
</feature>
<feature type="region of interest" description="Disordered" evidence="1">
    <location>
        <begin position="447"/>
        <end position="470"/>
    </location>
</feature>
<name>A0A550C2F2_9AGAR</name>
<comment type="caution">
    <text evidence="3">The sequence shown here is derived from an EMBL/GenBank/DDBJ whole genome shotgun (WGS) entry which is preliminary data.</text>
</comment>
<dbReference type="EMBL" id="VDMD01000031">
    <property type="protein sequence ID" value="TRM58981.1"/>
    <property type="molecule type" value="Genomic_DNA"/>
</dbReference>
<organism evidence="3 4">
    <name type="scientific">Schizophyllum amplum</name>
    <dbReference type="NCBI Taxonomy" id="97359"/>
    <lineage>
        <taxon>Eukaryota</taxon>
        <taxon>Fungi</taxon>
        <taxon>Dikarya</taxon>
        <taxon>Basidiomycota</taxon>
        <taxon>Agaricomycotina</taxon>
        <taxon>Agaricomycetes</taxon>
        <taxon>Agaricomycetidae</taxon>
        <taxon>Agaricales</taxon>
        <taxon>Schizophyllaceae</taxon>
        <taxon>Schizophyllum</taxon>
    </lineage>
</organism>
<evidence type="ECO:0000256" key="1">
    <source>
        <dbReference type="SAM" id="MobiDB-lite"/>
    </source>
</evidence>
<dbReference type="Gene3D" id="1.10.1520.10">
    <property type="entry name" value="Ribonuclease III domain"/>
    <property type="match status" value="1"/>
</dbReference>
<evidence type="ECO:0000313" key="3">
    <source>
        <dbReference type="EMBL" id="TRM58981.1"/>
    </source>
</evidence>
<protein>
    <recommendedName>
        <fullName evidence="2">RNase III domain-containing protein</fullName>
    </recommendedName>
</protein>
<dbReference type="InterPro" id="IPR000999">
    <property type="entry name" value="RNase_III_dom"/>
</dbReference>
<feature type="region of interest" description="Disordered" evidence="1">
    <location>
        <begin position="1"/>
        <end position="27"/>
    </location>
</feature>